<evidence type="ECO:0000259" key="1">
    <source>
        <dbReference type="PROSITE" id="PS51186"/>
    </source>
</evidence>
<reference evidence="3" key="1">
    <citation type="journal article" date="2019" name="Int. J. Syst. Evol. Microbiol.">
        <title>The Global Catalogue of Microorganisms (GCM) 10K type strain sequencing project: providing services to taxonomists for standard genome sequencing and annotation.</title>
        <authorList>
            <consortium name="The Broad Institute Genomics Platform"/>
            <consortium name="The Broad Institute Genome Sequencing Center for Infectious Disease"/>
            <person name="Wu L."/>
            <person name="Ma J."/>
        </authorList>
    </citation>
    <scope>NUCLEOTIDE SEQUENCE [LARGE SCALE GENOMIC DNA]</scope>
    <source>
        <strain evidence="3">CCUG 37865</strain>
    </source>
</reference>
<comment type="caution">
    <text evidence="2">The sequence shown here is derived from an EMBL/GenBank/DDBJ whole genome shotgun (WGS) entry which is preliminary data.</text>
</comment>
<accession>A0ABV8WY93</accession>
<protein>
    <submittedName>
        <fullName evidence="2">GNAT family N-acetyltransferase</fullName>
        <ecNumber evidence="2">2.3.-.-</ecNumber>
    </submittedName>
</protein>
<evidence type="ECO:0000313" key="3">
    <source>
        <dbReference type="Proteomes" id="UP001595882"/>
    </source>
</evidence>
<dbReference type="SUPFAM" id="SSF55729">
    <property type="entry name" value="Acyl-CoA N-acyltransferases (Nat)"/>
    <property type="match status" value="1"/>
</dbReference>
<dbReference type="EC" id="2.3.-.-" evidence="2"/>
<evidence type="ECO:0000313" key="2">
    <source>
        <dbReference type="EMBL" id="MFC4403874.1"/>
    </source>
</evidence>
<gene>
    <name evidence="2" type="ORF">ACFOY7_12425</name>
</gene>
<dbReference type="Gene3D" id="3.40.630.30">
    <property type="match status" value="1"/>
</dbReference>
<sequence>MEWYRSGYTVSDNQDRMDTDVIYQMLSKSYWASERSKEIIVRSMKGSICFGVFDGEKQIGFARVITDKVVFSWICDVIIHPDHRGLGLGKWLFQCIMEHADNQVRTLGLVTKDAHTLYEKFGFSKTEMMRCRIGDPVSWTI</sequence>
<dbReference type="Pfam" id="PF13508">
    <property type="entry name" value="Acetyltransf_7"/>
    <property type="match status" value="1"/>
</dbReference>
<dbReference type="CDD" id="cd04301">
    <property type="entry name" value="NAT_SF"/>
    <property type="match status" value="1"/>
</dbReference>
<dbReference type="GO" id="GO:0016746">
    <property type="term" value="F:acyltransferase activity"/>
    <property type="evidence" value="ECO:0007669"/>
    <property type="project" value="UniProtKB-KW"/>
</dbReference>
<dbReference type="Proteomes" id="UP001595882">
    <property type="component" value="Unassembled WGS sequence"/>
</dbReference>
<keyword evidence="2" id="KW-0012">Acyltransferase</keyword>
<organism evidence="2 3">
    <name type="scientific">Gracilibacillus xinjiangensis</name>
    <dbReference type="NCBI Taxonomy" id="1193282"/>
    <lineage>
        <taxon>Bacteria</taxon>
        <taxon>Bacillati</taxon>
        <taxon>Bacillota</taxon>
        <taxon>Bacilli</taxon>
        <taxon>Bacillales</taxon>
        <taxon>Bacillaceae</taxon>
        <taxon>Gracilibacillus</taxon>
    </lineage>
</organism>
<proteinExistence type="predicted"/>
<dbReference type="RefSeq" id="WP_390252405.1">
    <property type="nucleotide sequence ID" value="NZ_JBHSDT010000008.1"/>
</dbReference>
<dbReference type="PANTHER" id="PTHR43233:SF1">
    <property type="entry name" value="FAMILY N-ACETYLTRANSFERASE, PUTATIVE (AFU_ORTHOLOGUE AFUA_6G03350)-RELATED"/>
    <property type="match status" value="1"/>
</dbReference>
<dbReference type="PROSITE" id="PS51186">
    <property type="entry name" value="GNAT"/>
    <property type="match status" value="1"/>
</dbReference>
<dbReference type="InterPro" id="IPR016181">
    <property type="entry name" value="Acyl_CoA_acyltransferase"/>
</dbReference>
<dbReference type="PANTHER" id="PTHR43233">
    <property type="entry name" value="FAMILY N-ACETYLTRANSFERASE, PUTATIVE (AFU_ORTHOLOGUE AFUA_6G03350)-RELATED"/>
    <property type="match status" value="1"/>
</dbReference>
<dbReference type="EMBL" id="JBHSDT010000008">
    <property type="protein sequence ID" value="MFC4403874.1"/>
    <property type="molecule type" value="Genomic_DNA"/>
</dbReference>
<keyword evidence="3" id="KW-1185">Reference proteome</keyword>
<dbReference type="InterPro" id="IPR053144">
    <property type="entry name" value="Acetyltransferase_Butenolide"/>
</dbReference>
<keyword evidence="2" id="KW-0808">Transferase</keyword>
<feature type="domain" description="N-acetyltransferase" evidence="1">
    <location>
        <begin position="8"/>
        <end position="141"/>
    </location>
</feature>
<name>A0ABV8WY93_9BACI</name>
<dbReference type="InterPro" id="IPR000182">
    <property type="entry name" value="GNAT_dom"/>
</dbReference>